<proteinExistence type="predicted"/>
<evidence type="ECO:0000313" key="2">
    <source>
        <dbReference type="Proteomes" id="UP000030764"/>
    </source>
</evidence>
<evidence type="ECO:0000313" key="1">
    <source>
        <dbReference type="EMBL" id="KFD53920.1"/>
    </source>
</evidence>
<accession>A0A085M9M4</accession>
<gene>
    <name evidence="1" type="ORF">M513_05187</name>
</gene>
<organism evidence="1 2">
    <name type="scientific">Trichuris suis</name>
    <name type="common">pig whipworm</name>
    <dbReference type="NCBI Taxonomy" id="68888"/>
    <lineage>
        <taxon>Eukaryota</taxon>
        <taxon>Metazoa</taxon>
        <taxon>Ecdysozoa</taxon>
        <taxon>Nematoda</taxon>
        <taxon>Enoplea</taxon>
        <taxon>Dorylaimia</taxon>
        <taxon>Trichinellida</taxon>
        <taxon>Trichuridae</taxon>
        <taxon>Trichuris</taxon>
    </lineage>
</organism>
<dbReference type="AlphaFoldDB" id="A0A085M9M4"/>
<sequence>MLIKFFTECSFTGSVNELCVWNQASKLPVHQLGHISDNAIKLQALKGKPYLELGITMLTTALSGPGPCQQADDRTRSVLKASYTMAFFPRSVRLLISWLRSLSAATFEPRYVNSGLMGPVAKILVFLMFCIKPHEGTLHSLFTFNHQGGVDGVPRDRERAGAQFRRPSLSSELSADVQPEGLHLRRTRILAERRGAACACLSTCSGCACSGCPCMWILINPLVLFSSLE</sequence>
<keyword evidence="2" id="KW-1185">Reference proteome</keyword>
<dbReference type="EMBL" id="KL363212">
    <property type="protein sequence ID" value="KFD53920.1"/>
    <property type="molecule type" value="Genomic_DNA"/>
</dbReference>
<protein>
    <submittedName>
        <fullName evidence="1">Uncharacterized protein</fullName>
    </submittedName>
</protein>
<dbReference type="Proteomes" id="UP000030764">
    <property type="component" value="Unassembled WGS sequence"/>
</dbReference>
<name>A0A085M9M4_9BILA</name>
<reference evidence="1 2" key="1">
    <citation type="journal article" date="2014" name="Nat. Genet.">
        <title>Genome and transcriptome of the porcine whipworm Trichuris suis.</title>
        <authorList>
            <person name="Jex A.R."/>
            <person name="Nejsum P."/>
            <person name="Schwarz E.M."/>
            <person name="Hu L."/>
            <person name="Young N.D."/>
            <person name="Hall R.S."/>
            <person name="Korhonen P.K."/>
            <person name="Liao S."/>
            <person name="Thamsborg S."/>
            <person name="Xia J."/>
            <person name="Xu P."/>
            <person name="Wang S."/>
            <person name="Scheerlinck J.P."/>
            <person name="Hofmann A."/>
            <person name="Sternberg P.W."/>
            <person name="Wang J."/>
            <person name="Gasser R.B."/>
        </authorList>
    </citation>
    <scope>NUCLEOTIDE SEQUENCE [LARGE SCALE GENOMIC DNA]</scope>
    <source>
        <strain evidence="1">DCEP-RM93M</strain>
    </source>
</reference>